<proteinExistence type="predicted"/>
<dbReference type="EMBL" id="QFGA01000001">
    <property type="protein sequence ID" value="TEB08170.1"/>
    <property type="molecule type" value="Genomic_DNA"/>
</dbReference>
<name>A0A4Y7RHE0_9FIRM</name>
<evidence type="ECO:0000313" key="1">
    <source>
        <dbReference type="EMBL" id="TEB08170.1"/>
    </source>
</evidence>
<comment type="caution">
    <text evidence="1">The sequence shown here is derived from an EMBL/GenBank/DDBJ whole genome shotgun (WGS) entry which is preliminary data.</text>
</comment>
<dbReference type="RefSeq" id="WP_190239883.1">
    <property type="nucleotide sequence ID" value="NZ_QFGA01000001.1"/>
</dbReference>
<evidence type="ECO:0000313" key="2">
    <source>
        <dbReference type="Proteomes" id="UP000298324"/>
    </source>
</evidence>
<gene>
    <name evidence="1" type="ORF">Psch_01725</name>
</gene>
<accession>A0A4Y7RHE0</accession>
<protein>
    <submittedName>
        <fullName evidence="1">Uncharacterized protein</fullName>
    </submittedName>
</protein>
<dbReference type="Proteomes" id="UP000298324">
    <property type="component" value="Unassembled WGS sequence"/>
</dbReference>
<organism evidence="1 2">
    <name type="scientific">Pelotomaculum schinkii</name>
    <dbReference type="NCBI Taxonomy" id="78350"/>
    <lineage>
        <taxon>Bacteria</taxon>
        <taxon>Bacillati</taxon>
        <taxon>Bacillota</taxon>
        <taxon>Clostridia</taxon>
        <taxon>Eubacteriales</taxon>
        <taxon>Desulfotomaculaceae</taxon>
        <taxon>Pelotomaculum</taxon>
    </lineage>
</organism>
<dbReference type="AlphaFoldDB" id="A0A4Y7RHE0"/>
<keyword evidence="2" id="KW-1185">Reference proteome</keyword>
<reference evidence="1 2" key="1">
    <citation type="journal article" date="2018" name="Environ. Microbiol.">
        <title>Novel energy conservation strategies and behaviour of Pelotomaculum schinkii driving syntrophic propionate catabolism.</title>
        <authorList>
            <person name="Hidalgo-Ahumada C.A.P."/>
            <person name="Nobu M.K."/>
            <person name="Narihiro T."/>
            <person name="Tamaki H."/>
            <person name="Liu W.T."/>
            <person name="Kamagata Y."/>
            <person name="Stams A.J.M."/>
            <person name="Imachi H."/>
            <person name="Sousa D.Z."/>
        </authorList>
    </citation>
    <scope>NUCLEOTIDE SEQUENCE [LARGE SCALE GENOMIC DNA]</scope>
    <source>
        <strain evidence="1 2">HH</strain>
    </source>
</reference>
<sequence length="50" mass="5582">MKSFDKLRAPFTNVSLLARGVGEIIDVNWAAIAAHDMAYQYPLSQEWGSL</sequence>